<gene>
    <name evidence="2" type="ORF">Prudu_005291</name>
</gene>
<dbReference type="AlphaFoldDB" id="A0A4Y1QX92"/>
<evidence type="ECO:0000313" key="2">
    <source>
        <dbReference type="EMBL" id="BBG96476.1"/>
    </source>
</evidence>
<evidence type="ECO:0000256" key="1">
    <source>
        <dbReference type="SAM" id="MobiDB-lite"/>
    </source>
</evidence>
<organism evidence="2">
    <name type="scientific">Prunus dulcis</name>
    <name type="common">Almond</name>
    <name type="synonym">Amygdalus dulcis</name>
    <dbReference type="NCBI Taxonomy" id="3755"/>
    <lineage>
        <taxon>Eukaryota</taxon>
        <taxon>Viridiplantae</taxon>
        <taxon>Streptophyta</taxon>
        <taxon>Embryophyta</taxon>
        <taxon>Tracheophyta</taxon>
        <taxon>Spermatophyta</taxon>
        <taxon>Magnoliopsida</taxon>
        <taxon>eudicotyledons</taxon>
        <taxon>Gunneridae</taxon>
        <taxon>Pentapetalae</taxon>
        <taxon>rosids</taxon>
        <taxon>fabids</taxon>
        <taxon>Rosales</taxon>
        <taxon>Rosaceae</taxon>
        <taxon>Amygdaloideae</taxon>
        <taxon>Amygdaleae</taxon>
        <taxon>Prunus</taxon>
    </lineage>
</organism>
<feature type="region of interest" description="Disordered" evidence="1">
    <location>
        <begin position="54"/>
        <end position="76"/>
    </location>
</feature>
<sequence>MAAFRQQLGLSCLGPCQLLPVLDVTAAADFGRPRGFCLGGLLESILLKKILSKPKSSFPSTSRDKSQTRSYSTLPSPSCVLDCSSAVGGQLLFCSSDVVYQGVDIS</sequence>
<accession>A0A4Y1QX92</accession>
<dbReference type="EMBL" id="AP019298">
    <property type="protein sequence ID" value="BBG96476.1"/>
    <property type="molecule type" value="Genomic_DNA"/>
</dbReference>
<name>A0A4Y1QX92_PRUDU</name>
<reference evidence="2" key="1">
    <citation type="journal article" date="2019" name="Science">
        <title>Mutation of a bHLH transcription factor allowed almond domestication.</title>
        <authorList>
            <person name="Sanchez-Perez R."/>
            <person name="Pavan S."/>
            <person name="Mazzeo R."/>
            <person name="Moldovan C."/>
            <person name="Aiese Cigliano R."/>
            <person name="Del Cueto J."/>
            <person name="Ricciardi F."/>
            <person name="Lotti C."/>
            <person name="Ricciardi L."/>
            <person name="Dicenta F."/>
            <person name="Lopez-Marques R.L."/>
            <person name="Lindberg Moller B."/>
        </authorList>
    </citation>
    <scope>NUCLEOTIDE SEQUENCE</scope>
</reference>
<proteinExistence type="predicted"/>
<protein>
    <submittedName>
        <fullName evidence="2">Tetratricopeptide repeat-like superfamily protein</fullName>
    </submittedName>
</protein>